<sequence>MDDIKERILRSAVFRVDVGNSPESVTGKERAFPGLSVIGWPRKVITREEISDQNLRYLEVDVGNSPESVIGKKRAFQGLSVFGRTVITRKGLRVLPNGVGVGAVLPLASKDNQMDTFTFQLLQMKVLPVIPDPFL</sequence>
<evidence type="ECO:0000313" key="1">
    <source>
        <dbReference type="EMBL" id="GIY58276.1"/>
    </source>
</evidence>
<protein>
    <submittedName>
        <fullName evidence="1">Uncharacterized protein</fullName>
    </submittedName>
</protein>
<accession>A0AAV4UKN7</accession>
<proteinExistence type="predicted"/>
<gene>
    <name evidence="1" type="ORF">CEXT_158601</name>
</gene>
<keyword evidence="2" id="KW-1185">Reference proteome</keyword>
<organism evidence="1 2">
    <name type="scientific">Caerostris extrusa</name>
    <name type="common">Bark spider</name>
    <name type="synonym">Caerostris bankana</name>
    <dbReference type="NCBI Taxonomy" id="172846"/>
    <lineage>
        <taxon>Eukaryota</taxon>
        <taxon>Metazoa</taxon>
        <taxon>Ecdysozoa</taxon>
        <taxon>Arthropoda</taxon>
        <taxon>Chelicerata</taxon>
        <taxon>Arachnida</taxon>
        <taxon>Araneae</taxon>
        <taxon>Araneomorphae</taxon>
        <taxon>Entelegynae</taxon>
        <taxon>Araneoidea</taxon>
        <taxon>Araneidae</taxon>
        <taxon>Caerostris</taxon>
    </lineage>
</organism>
<dbReference type="EMBL" id="BPLR01013045">
    <property type="protein sequence ID" value="GIY58276.1"/>
    <property type="molecule type" value="Genomic_DNA"/>
</dbReference>
<comment type="caution">
    <text evidence="1">The sequence shown here is derived from an EMBL/GenBank/DDBJ whole genome shotgun (WGS) entry which is preliminary data.</text>
</comment>
<dbReference type="AlphaFoldDB" id="A0AAV4UKN7"/>
<reference evidence="1 2" key="1">
    <citation type="submission" date="2021-06" db="EMBL/GenBank/DDBJ databases">
        <title>Caerostris extrusa draft genome.</title>
        <authorList>
            <person name="Kono N."/>
            <person name="Arakawa K."/>
        </authorList>
    </citation>
    <scope>NUCLEOTIDE SEQUENCE [LARGE SCALE GENOMIC DNA]</scope>
</reference>
<name>A0AAV4UKN7_CAEEX</name>
<dbReference type="Proteomes" id="UP001054945">
    <property type="component" value="Unassembled WGS sequence"/>
</dbReference>
<evidence type="ECO:0000313" key="2">
    <source>
        <dbReference type="Proteomes" id="UP001054945"/>
    </source>
</evidence>